<feature type="region of interest" description="Disordered" evidence="1">
    <location>
        <begin position="1"/>
        <end position="43"/>
    </location>
</feature>
<organism evidence="2 3">
    <name type="scientific">Aspergillus carbonarius (strain ITEM 5010)</name>
    <dbReference type="NCBI Taxonomy" id="602072"/>
    <lineage>
        <taxon>Eukaryota</taxon>
        <taxon>Fungi</taxon>
        <taxon>Dikarya</taxon>
        <taxon>Ascomycota</taxon>
        <taxon>Pezizomycotina</taxon>
        <taxon>Eurotiomycetes</taxon>
        <taxon>Eurotiomycetidae</taxon>
        <taxon>Eurotiales</taxon>
        <taxon>Aspergillaceae</taxon>
        <taxon>Aspergillus</taxon>
        <taxon>Aspergillus subgen. Circumdati</taxon>
    </lineage>
</organism>
<feature type="compositionally biased region" description="Basic and acidic residues" evidence="1">
    <location>
        <begin position="1"/>
        <end position="16"/>
    </location>
</feature>
<dbReference type="AlphaFoldDB" id="A0A1R3R5P8"/>
<keyword evidence="3" id="KW-1185">Reference proteome</keyword>
<dbReference type="OrthoDB" id="4156714at2759"/>
<dbReference type="OMA" id="CRRDEYH"/>
<sequence length="418" mass="47420">MVNSHASKDPAKRAASEEDDRPSISSQRPRHEGEPASLTPNPPAIYPAHYYLCDREEYRDMLREHHTRVTTRGRQQRISIETASRLFGEIFTNVTSWVATWGRGTAMSHLSDDDKRAMIASLDAYCVQEDWESIRLHLPPAARADFGWMLAETMLNQFICTTFIESPFWFMDAKINAADGEGSPDFHQRLFYLYERFKATQPMDAAWWKSLLVSTCNVRSFYGGETPPTELGQSTIAHRHALVNAYLDDLLGRRLFQLLLRELESEDTRARRNNELRTLLEHASNVIVRAEGGLYGNLIVHRLVDLPTFVRPSNQMVSHPFHAGAEAGQGSRVLMVTRPGYSCINMQSLTSWKEMGPWQINPAAVLVAPKSARAHARWLANTQYDHADPPASSAPDVPDDDADIPYEAPKLQKTFWRQ</sequence>
<dbReference type="Proteomes" id="UP000188318">
    <property type="component" value="Unassembled WGS sequence"/>
</dbReference>
<protein>
    <submittedName>
        <fullName evidence="2">Uncharacterized protein</fullName>
    </submittedName>
</protein>
<feature type="region of interest" description="Disordered" evidence="1">
    <location>
        <begin position="384"/>
        <end position="418"/>
    </location>
</feature>
<reference evidence="3" key="1">
    <citation type="journal article" date="2017" name="Genome Biol.">
        <title>Comparative genomics reveals high biological diversity and specific adaptations in the industrially and medically important fungal genus Aspergillus.</title>
        <authorList>
            <person name="de Vries R.P."/>
            <person name="Riley R."/>
            <person name="Wiebenga A."/>
            <person name="Aguilar-Osorio G."/>
            <person name="Amillis S."/>
            <person name="Uchima C.A."/>
            <person name="Anderluh G."/>
            <person name="Asadollahi M."/>
            <person name="Askin M."/>
            <person name="Barry K."/>
            <person name="Battaglia E."/>
            <person name="Bayram O."/>
            <person name="Benocci T."/>
            <person name="Braus-Stromeyer S.A."/>
            <person name="Caldana C."/>
            <person name="Canovas D."/>
            <person name="Cerqueira G.C."/>
            <person name="Chen F."/>
            <person name="Chen W."/>
            <person name="Choi C."/>
            <person name="Clum A."/>
            <person name="Dos Santos R.A."/>
            <person name="Damasio A.R."/>
            <person name="Diallinas G."/>
            <person name="Emri T."/>
            <person name="Fekete E."/>
            <person name="Flipphi M."/>
            <person name="Freyberg S."/>
            <person name="Gallo A."/>
            <person name="Gournas C."/>
            <person name="Habgood R."/>
            <person name="Hainaut M."/>
            <person name="Harispe M.L."/>
            <person name="Henrissat B."/>
            <person name="Hilden K.S."/>
            <person name="Hope R."/>
            <person name="Hossain A."/>
            <person name="Karabika E."/>
            <person name="Karaffa L."/>
            <person name="Karanyi Z."/>
            <person name="Krasevec N."/>
            <person name="Kuo A."/>
            <person name="Kusch H."/>
            <person name="LaButti K."/>
            <person name="Lagendijk E.L."/>
            <person name="Lapidus A."/>
            <person name="Levasseur A."/>
            <person name="Lindquist E."/>
            <person name="Lipzen A."/>
            <person name="Logrieco A.F."/>
            <person name="MacCabe A."/>
            <person name="Maekelae M.R."/>
            <person name="Malavazi I."/>
            <person name="Melin P."/>
            <person name="Meyer V."/>
            <person name="Mielnichuk N."/>
            <person name="Miskei M."/>
            <person name="Molnar A.P."/>
            <person name="Mule G."/>
            <person name="Ngan C.Y."/>
            <person name="Orejas M."/>
            <person name="Orosz E."/>
            <person name="Ouedraogo J.P."/>
            <person name="Overkamp K.M."/>
            <person name="Park H.-S."/>
            <person name="Perrone G."/>
            <person name="Piumi F."/>
            <person name="Punt P.J."/>
            <person name="Ram A.F."/>
            <person name="Ramon A."/>
            <person name="Rauscher S."/>
            <person name="Record E."/>
            <person name="Riano-Pachon D.M."/>
            <person name="Robert V."/>
            <person name="Roehrig J."/>
            <person name="Ruller R."/>
            <person name="Salamov A."/>
            <person name="Salih N.S."/>
            <person name="Samson R.A."/>
            <person name="Sandor E."/>
            <person name="Sanguinetti M."/>
            <person name="Schuetze T."/>
            <person name="Sepcic K."/>
            <person name="Shelest E."/>
            <person name="Sherlock G."/>
            <person name="Sophianopoulou V."/>
            <person name="Squina F.M."/>
            <person name="Sun H."/>
            <person name="Susca A."/>
            <person name="Todd R.B."/>
            <person name="Tsang A."/>
            <person name="Unkles S.E."/>
            <person name="van de Wiele N."/>
            <person name="van Rossen-Uffink D."/>
            <person name="Oliveira J.V."/>
            <person name="Vesth T.C."/>
            <person name="Visser J."/>
            <person name="Yu J.-H."/>
            <person name="Zhou M."/>
            <person name="Andersen M.R."/>
            <person name="Archer D.B."/>
            <person name="Baker S.E."/>
            <person name="Benoit I."/>
            <person name="Brakhage A.A."/>
            <person name="Braus G.H."/>
            <person name="Fischer R."/>
            <person name="Frisvad J.C."/>
            <person name="Goldman G.H."/>
            <person name="Houbraken J."/>
            <person name="Oakley B."/>
            <person name="Pocsi I."/>
            <person name="Scazzocchio C."/>
            <person name="Seiboth B."/>
            <person name="vanKuyk P.A."/>
            <person name="Wortman J."/>
            <person name="Dyer P.S."/>
            <person name="Grigoriev I.V."/>
        </authorList>
    </citation>
    <scope>NUCLEOTIDE SEQUENCE [LARGE SCALE GENOMIC DNA]</scope>
    <source>
        <strain evidence="3">ITEM 5010</strain>
    </source>
</reference>
<gene>
    <name evidence="2" type="ORF">ASPCADRAFT_11294</name>
</gene>
<accession>A0A1R3R5P8</accession>
<dbReference type="VEuPathDB" id="FungiDB:ASPCADRAFT_11294"/>
<proteinExistence type="predicted"/>
<dbReference type="EMBL" id="KV907759">
    <property type="protein sequence ID" value="OOF89804.1"/>
    <property type="molecule type" value="Genomic_DNA"/>
</dbReference>
<evidence type="ECO:0000313" key="3">
    <source>
        <dbReference type="Proteomes" id="UP000188318"/>
    </source>
</evidence>
<evidence type="ECO:0000313" key="2">
    <source>
        <dbReference type="EMBL" id="OOF89804.1"/>
    </source>
</evidence>
<evidence type="ECO:0000256" key="1">
    <source>
        <dbReference type="SAM" id="MobiDB-lite"/>
    </source>
</evidence>
<name>A0A1R3R5P8_ASPC5</name>